<proteinExistence type="predicted"/>
<keyword evidence="4" id="KW-1185">Reference proteome</keyword>
<evidence type="ECO:0000259" key="2">
    <source>
        <dbReference type="Pfam" id="PF00095"/>
    </source>
</evidence>
<dbReference type="AlphaFoldDB" id="A0A8C5QCX8"/>
<reference evidence="3" key="2">
    <citation type="submission" date="2025-09" db="UniProtKB">
        <authorList>
            <consortium name="Ensembl"/>
        </authorList>
    </citation>
    <scope>IDENTIFICATION</scope>
</reference>
<evidence type="ECO:0000313" key="4">
    <source>
        <dbReference type="Proteomes" id="UP000694569"/>
    </source>
</evidence>
<dbReference type="Ensembl" id="ENSLLET00000037050.1">
    <property type="protein sequence ID" value="ENSLLEP00000035693.1"/>
    <property type="gene ID" value="ENSLLEG00000022591.1"/>
</dbReference>
<feature type="chain" id="PRO_5045862298" description="WAP domain-containing protein" evidence="1">
    <location>
        <begin position="16"/>
        <end position="62"/>
    </location>
</feature>
<organism evidence="3 4">
    <name type="scientific">Leptobrachium leishanense</name>
    <name type="common">Leishan spiny toad</name>
    <dbReference type="NCBI Taxonomy" id="445787"/>
    <lineage>
        <taxon>Eukaryota</taxon>
        <taxon>Metazoa</taxon>
        <taxon>Chordata</taxon>
        <taxon>Craniata</taxon>
        <taxon>Vertebrata</taxon>
        <taxon>Euteleostomi</taxon>
        <taxon>Amphibia</taxon>
        <taxon>Batrachia</taxon>
        <taxon>Anura</taxon>
        <taxon>Pelobatoidea</taxon>
        <taxon>Megophryidae</taxon>
        <taxon>Leptobrachium</taxon>
    </lineage>
</organism>
<reference evidence="3" key="1">
    <citation type="submission" date="2025-08" db="UniProtKB">
        <authorList>
            <consortium name="Ensembl"/>
        </authorList>
    </citation>
    <scope>IDENTIFICATION</scope>
</reference>
<dbReference type="GO" id="GO:0030414">
    <property type="term" value="F:peptidase inhibitor activity"/>
    <property type="evidence" value="ECO:0007669"/>
    <property type="project" value="InterPro"/>
</dbReference>
<evidence type="ECO:0000313" key="3">
    <source>
        <dbReference type="Ensembl" id="ENSLLEP00000035693.1"/>
    </source>
</evidence>
<protein>
    <recommendedName>
        <fullName evidence="2">WAP domain-containing protein</fullName>
    </recommendedName>
</protein>
<accession>A0A8C5QCX8</accession>
<dbReference type="Gene3D" id="4.10.75.10">
    <property type="entry name" value="Elafin-like"/>
    <property type="match status" value="1"/>
</dbReference>
<sequence>MDALLNLALLFTAQAFINFTQITIQWESLPLPYPPGECTRDSHCPDKKKCCDGGCIFYCVDV</sequence>
<evidence type="ECO:0000256" key="1">
    <source>
        <dbReference type="SAM" id="SignalP"/>
    </source>
</evidence>
<dbReference type="InterPro" id="IPR036645">
    <property type="entry name" value="Elafin-like_sf"/>
</dbReference>
<dbReference type="Pfam" id="PF00095">
    <property type="entry name" value="WAP"/>
    <property type="match status" value="1"/>
</dbReference>
<name>A0A8C5QCX8_9ANUR</name>
<dbReference type="InterPro" id="IPR008197">
    <property type="entry name" value="WAP_dom"/>
</dbReference>
<dbReference type="GO" id="GO:0005576">
    <property type="term" value="C:extracellular region"/>
    <property type="evidence" value="ECO:0007669"/>
    <property type="project" value="InterPro"/>
</dbReference>
<dbReference type="Proteomes" id="UP000694569">
    <property type="component" value="Unplaced"/>
</dbReference>
<dbReference type="SUPFAM" id="SSF57256">
    <property type="entry name" value="Elafin-like"/>
    <property type="match status" value="1"/>
</dbReference>
<feature type="domain" description="WAP" evidence="2">
    <location>
        <begin position="36"/>
        <end position="61"/>
    </location>
</feature>
<feature type="signal peptide" evidence="1">
    <location>
        <begin position="1"/>
        <end position="15"/>
    </location>
</feature>
<keyword evidence="1" id="KW-0732">Signal</keyword>